<feature type="binding site" evidence="7">
    <location>
        <position position="39"/>
    </location>
    <ligand>
        <name>Fe cation</name>
        <dbReference type="ChEBI" id="CHEBI:24875"/>
    </ligand>
</feature>
<sequence>MMKYRCKICGYIYDPEKGDPDGGIASGTNFESLPEDWVCPVCGASKDNFEKVG</sequence>
<dbReference type="PANTHER" id="PTHR47627">
    <property type="entry name" value="RUBREDOXIN"/>
    <property type="match status" value="1"/>
</dbReference>
<evidence type="ECO:0000256" key="2">
    <source>
        <dbReference type="ARBA" id="ARBA00022448"/>
    </source>
</evidence>
<dbReference type="GO" id="GO:0009055">
    <property type="term" value="F:electron transfer activity"/>
    <property type="evidence" value="ECO:0007669"/>
    <property type="project" value="InterPro"/>
</dbReference>
<evidence type="ECO:0000256" key="3">
    <source>
        <dbReference type="ARBA" id="ARBA00022723"/>
    </source>
</evidence>
<dbReference type="GO" id="GO:0043448">
    <property type="term" value="P:alkane catabolic process"/>
    <property type="evidence" value="ECO:0007669"/>
    <property type="project" value="TreeGrafter"/>
</dbReference>
<dbReference type="InterPro" id="IPR024922">
    <property type="entry name" value="Rubredoxin"/>
</dbReference>
<dbReference type="AlphaFoldDB" id="A0A7C0VE80"/>
<keyword evidence="3 6" id="KW-0479">Metal-binding</keyword>
<gene>
    <name evidence="9" type="ORF">ENF18_07205</name>
</gene>
<dbReference type="FunFam" id="2.20.28.10:FF:000001">
    <property type="entry name" value="Rubredoxin"/>
    <property type="match status" value="1"/>
</dbReference>
<name>A0A7C0VE80_UNCW3</name>
<dbReference type="PROSITE" id="PS50903">
    <property type="entry name" value="RUBREDOXIN_LIKE"/>
    <property type="match status" value="1"/>
</dbReference>
<feature type="binding site" evidence="7">
    <location>
        <position position="6"/>
    </location>
    <ligand>
        <name>Fe cation</name>
        <dbReference type="ChEBI" id="CHEBI:24875"/>
    </ligand>
</feature>
<dbReference type="InterPro" id="IPR024934">
    <property type="entry name" value="Rubredoxin-like_dom"/>
</dbReference>
<keyword evidence="4 6" id="KW-0249">Electron transport</keyword>
<evidence type="ECO:0000259" key="8">
    <source>
        <dbReference type="PROSITE" id="PS50903"/>
    </source>
</evidence>
<keyword evidence="5 6" id="KW-0408">Iron</keyword>
<evidence type="ECO:0000256" key="6">
    <source>
        <dbReference type="PIRNR" id="PIRNR000071"/>
    </source>
</evidence>
<organism evidence="9">
    <name type="scientific">candidate division WOR-3 bacterium</name>
    <dbReference type="NCBI Taxonomy" id="2052148"/>
    <lineage>
        <taxon>Bacteria</taxon>
        <taxon>Bacteria division WOR-3</taxon>
    </lineage>
</organism>
<feature type="binding site" evidence="7">
    <location>
        <position position="9"/>
    </location>
    <ligand>
        <name>Fe cation</name>
        <dbReference type="ChEBI" id="CHEBI:24875"/>
    </ligand>
</feature>
<dbReference type="InterPro" id="IPR024935">
    <property type="entry name" value="Rubredoxin_dom"/>
</dbReference>
<dbReference type="Pfam" id="PF00301">
    <property type="entry name" value="Rubredoxin"/>
    <property type="match status" value="1"/>
</dbReference>
<evidence type="ECO:0000256" key="1">
    <source>
        <dbReference type="ARBA" id="ARBA00005337"/>
    </source>
</evidence>
<reference evidence="9" key="1">
    <citation type="journal article" date="2020" name="mSystems">
        <title>Genome- and Community-Level Interaction Insights into Carbon Utilization and Element Cycling Functions of Hydrothermarchaeota in Hydrothermal Sediment.</title>
        <authorList>
            <person name="Zhou Z."/>
            <person name="Liu Y."/>
            <person name="Xu W."/>
            <person name="Pan J."/>
            <person name="Luo Z.H."/>
            <person name="Li M."/>
        </authorList>
    </citation>
    <scope>NUCLEOTIDE SEQUENCE [LARGE SCALE GENOMIC DNA]</scope>
    <source>
        <strain evidence="9">HyVt-102</strain>
    </source>
</reference>
<dbReference type="PRINTS" id="PR00163">
    <property type="entry name" value="RUBREDOXIN"/>
</dbReference>
<comment type="caution">
    <text evidence="9">The sequence shown here is derived from an EMBL/GenBank/DDBJ whole genome shotgun (WGS) entry which is preliminary data.</text>
</comment>
<evidence type="ECO:0000256" key="5">
    <source>
        <dbReference type="ARBA" id="ARBA00023004"/>
    </source>
</evidence>
<dbReference type="SUPFAM" id="SSF57802">
    <property type="entry name" value="Rubredoxin-like"/>
    <property type="match status" value="1"/>
</dbReference>
<feature type="binding site" evidence="7">
    <location>
        <position position="42"/>
    </location>
    <ligand>
        <name>Fe cation</name>
        <dbReference type="ChEBI" id="CHEBI:24875"/>
    </ligand>
</feature>
<dbReference type="CDD" id="cd00730">
    <property type="entry name" value="rubredoxin"/>
    <property type="match status" value="1"/>
</dbReference>
<dbReference type="EMBL" id="DQWE01000341">
    <property type="protein sequence ID" value="HDI83558.1"/>
    <property type="molecule type" value="Genomic_DNA"/>
</dbReference>
<proteinExistence type="inferred from homology"/>
<dbReference type="Gene3D" id="2.20.28.10">
    <property type="match status" value="1"/>
</dbReference>
<dbReference type="GO" id="GO:0005506">
    <property type="term" value="F:iron ion binding"/>
    <property type="evidence" value="ECO:0007669"/>
    <property type="project" value="InterPro"/>
</dbReference>
<evidence type="ECO:0000256" key="7">
    <source>
        <dbReference type="PIRSR" id="PIRSR000071-1"/>
    </source>
</evidence>
<dbReference type="PIRSF" id="PIRSF000071">
    <property type="entry name" value="Rubredoxin"/>
    <property type="match status" value="1"/>
</dbReference>
<protein>
    <recommendedName>
        <fullName evidence="6">Rubredoxin</fullName>
    </recommendedName>
</protein>
<accession>A0A7C0VE80</accession>
<dbReference type="Proteomes" id="UP000885847">
    <property type="component" value="Unassembled WGS sequence"/>
</dbReference>
<comment type="cofactor">
    <cofactor evidence="6 7">
        <name>Fe(3+)</name>
        <dbReference type="ChEBI" id="CHEBI:29034"/>
    </cofactor>
    <text evidence="6 7">Binds 1 Fe(3+) ion per subunit.</text>
</comment>
<dbReference type="InterPro" id="IPR018527">
    <property type="entry name" value="Rubredoxin_Fe_BS"/>
</dbReference>
<comment type="similarity">
    <text evidence="1 6">Belongs to the rubredoxin family.</text>
</comment>
<feature type="domain" description="Rubredoxin-like" evidence="8">
    <location>
        <begin position="1"/>
        <end position="52"/>
    </location>
</feature>
<keyword evidence="2 6" id="KW-0813">Transport</keyword>
<evidence type="ECO:0000313" key="9">
    <source>
        <dbReference type="EMBL" id="HDI83558.1"/>
    </source>
</evidence>
<dbReference type="NCBIfam" id="NF045768">
    <property type="entry name" value="RubredRD"/>
    <property type="match status" value="1"/>
</dbReference>
<evidence type="ECO:0000256" key="4">
    <source>
        <dbReference type="ARBA" id="ARBA00022982"/>
    </source>
</evidence>
<dbReference type="PANTHER" id="PTHR47627:SF1">
    <property type="entry name" value="RUBREDOXIN-1-RELATED"/>
    <property type="match status" value="1"/>
</dbReference>
<dbReference type="PROSITE" id="PS00202">
    <property type="entry name" value="RUBREDOXIN"/>
    <property type="match status" value="1"/>
</dbReference>
<dbReference type="InterPro" id="IPR050526">
    <property type="entry name" value="Rubredoxin_ET"/>
</dbReference>